<keyword evidence="2" id="KW-0378">Hydrolase</keyword>
<dbReference type="GO" id="GO:0016787">
    <property type="term" value="F:hydrolase activity"/>
    <property type="evidence" value="ECO:0007669"/>
    <property type="project" value="UniProtKB-KW"/>
</dbReference>
<keyword evidence="3" id="KW-1185">Reference proteome</keyword>
<dbReference type="PRINTS" id="PR00111">
    <property type="entry name" value="ABHYDROLASE"/>
</dbReference>
<dbReference type="Pfam" id="PF12697">
    <property type="entry name" value="Abhydrolase_6"/>
    <property type="match status" value="1"/>
</dbReference>
<dbReference type="Gene3D" id="3.40.50.1820">
    <property type="entry name" value="alpha/beta hydrolase"/>
    <property type="match status" value="1"/>
</dbReference>
<dbReference type="Proteomes" id="UP001593833">
    <property type="component" value="Unassembled WGS sequence"/>
</dbReference>
<comment type="caution">
    <text evidence="2">The sequence shown here is derived from an EMBL/GenBank/DDBJ whole genome shotgun (WGS) entry which is preliminary data.</text>
</comment>
<evidence type="ECO:0000313" key="2">
    <source>
        <dbReference type="EMBL" id="MFC1572122.1"/>
    </source>
</evidence>
<evidence type="ECO:0000313" key="3">
    <source>
        <dbReference type="Proteomes" id="UP001593833"/>
    </source>
</evidence>
<name>A0ABV6YIF7_UNCEI</name>
<evidence type="ECO:0000259" key="1">
    <source>
        <dbReference type="Pfam" id="PF12697"/>
    </source>
</evidence>
<dbReference type="InterPro" id="IPR029058">
    <property type="entry name" value="AB_hydrolase_fold"/>
</dbReference>
<reference evidence="2 3" key="1">
    <citation type="submission" date="2024-09" db="EMBL/GenBank/DDBJ databases">
        <authorList>
            <person name="D'Angelo T."/>
        </authorList>
    </citation>
    <scope>NUCLEOTIDE SEQUENCE [LARGE SCALE GENOMIC DNA]</scope>
    <source>
        <strain evidence="2">SAG AM-320-E07</strain>
    </source>
</reference>
<dbReference type="InterPro" id="IPR000073">
    <property type="entry name" value="AB_hydrolase_1"/>
</dbReference>
<sequence>MADTIETSILCGISLKHRGISRSRPDLLFLHGLGDSGRAFDEAFESPGLGDYNLLIPDMPGYGGSAGFPDGSISFDGYVSLLCDLLSSQAAGPRLLVAHSMGGAIGSLLCSSEIAGTIRGFINVEGNLLTQDLFISGKAVAAADEGRFDEWFQIDFMEETVRKKWAPKDVTCQRYYESLKVCRPKAFLENSRELVRRSRPSEAYPDGELAWLYTEMDLPKLFCFGAGCPKETVGFLKEHHEEHQLFPGASHSLMIDTAADFYARVGGMAERLFG</sequence>
<feature type="domain" description="AB hydrolase-1" evidence="1">
    <location>
        <begin position="27"/>
        <end position="263"/>
    </location>
</feature>
<gene>
    <name evidence="2" type="ORF">ACFL6M_00840</name>
</gene>
<dbReference type="SUPFAM" id="SSF53474">
    <property type="entry name" value="alpha/beta-Hydrolases"/>
    <property type="match status" value="1"/>
</dbReference>
<organism evidence="2 3">
    <name type="scientific">Eiseniibacteriota bacterium</name>
    <dbReference type="NCBI Taxonomy" id="2212470"/>
    <lineage>
        <taxon>Bacteria</taxon>
        <taxon>Candidatus Eiseniibacteriota</taxon>
    </lineage>
</organism>
<proteinExistence type="predicted"/>
<accession>A0ABV6YIF7</accession>
<dbReference type="EMBL" id="JBHPKH010000004">
    <property type="protein sequence ID" value="MFC1572122.1"/>
    <property type="molecule type" value="Genomic_DNA"/>
</dbReference>
<protein>
    <submittedName>
        <fullName evidence="2">Alpha/beta fold hydrolase</fullName>
    </submittedName>
</protein>